<evidence type="ECO:0000256" key="3">
    <source>
        <dbReference type="ARBA" id="ARBA00022989"/>
    </source>
</evidence>
<evidence type="ECO:0000256" key="1">
    <source>
        <dbReference type="ARBA" id="ARBA00004141"/>
    </source>
</evidence>
<dbReference type="InterPro" id="IPR020846">
    <property type="entry name" value="MFS_dom"/>
</dbReference>
<dbReference type="InterPro" id="IPR050382">
    <property type="entry name" value="MFS_Na/Anion_cotransporter"/>
</dbReference>
<dbReference type="InterPro" id="IPR036259">
    <property type="entry name" value="MFS_trans_sf"/>
</dbReference>
<feature type="domain" description="Major facilitator superfamily (MFS) profile" evidence="6">
    <location>
        <begin position="37"/>
        <end position="179"/>
    </location>
</feature>
<dbReference type="InterPro" id="IPR011701">
    <property type="entry name" value="MFS"/>
</dbReference>
<protein>
    <submittedName>
        <fullName evidence="7">Vesicular glutamate transporter 3</fullName>
    </submittedName>
</protein>
<dbReference type="PANTHER" id="PTHR11662:SF399">
    <property type="entry name" value="FI19708P1-RELATED"/>
    <property type="match status" value="1"/>
</dbReference>
<comment type="caution">
    <text evidence="7">The sequence shown here is derived from an EMBL/GenBank/DDBJ whole genome shotgun (WGS) entry which is preliminary data.</text>
</comment>
<dbReference type="PANTHER" id="PTHR11662">
    <property type="entry name" value="SOLUTE CARRIER FAMILY 17"/>
    <property type="match status" value="1"/>
</dbReference>
<dbReference type="Gene3D" id="1.20.1250.20">
    <property type="entry name" value="MFS general substrate transporter like domains"/>
    <property type="match status" value="1"/>
</dbReference>
<evidence type="ECO:0000256" key="2">
    <source>
        <dbReference type="ARBA" id="ARBA00022692"/>
    </source>
</evidence>
<sequence length="179" mass="19835">SWKMTGCNSRCLPHRYVVALLCFLGMLVTVGYRESFTVIVTHISSNTTSDDDSIFENCTAAENGKDLHVNWSGPTGQLLHTSFFIGQFVTSIPSGAMSNMFSPKRIMGSSLLLTSVLYLLISEARKAGLWLIFVIRLIQGAVEGMAVPSMNAIISKWALKDERARLINFAYAGKLFYRI</sequence>
<keyword evidence="4 5" id="KW-0472">Membrane</keyword>
<keyword evidence="8" id="KW-1185">Reference proteome</keyword>
<dbReference type="PROSITE" id="PS50850">
    <property type="entry name" value="MFS"/>
    <property type="match status" value="1"/>
</dbReference>
<reference evidence="7 8" key="1">
    <citation type="journal article" date="2021" name="Elife">
        <title>Chloroplast acquisition without the gene transfer in kleptoplastic sea slugs, Plakobranchus ocellatus.</title>
        <authorList>
            <person name="Maeda T."/>
            <person name="Takahashi S."/>
            <person name="Yoshida T."/>
            <person name="Shimamura S."/>
            <person name="Takaki Y."/>
            <person name="Nagai Y."/>
            <person name="Toyoda A."/>
            <person name="Suzuki Y."/>
            <person name="Arimoto A."/>
            <person name="Ishii H."/>
            <person name="Satoh N."/>
            <person name="Nishiyama T."/>
            <person name="Hasebe M."/>
            <person name="Maruyama T."/>
            <person name="Minagawa J."/>
            <person name="Obokata J."/>
            <person name="Shigenobu S."/>
        </authorList>
    </citation>
    <scope>NUCLEOTIDE SEQUENCE [LARGE SCALE GENOMIC DNA]</scope>
</reference>
<evidence type="ECO:0000256" key="4">
    <source>
        <dbReference type="ARBA" id="ARBA00023136"/>
    </source>
</evidence>
<feature type="non-terminal residue" evidence="7">
    <location>
        <position position="1"/>
    </location>
</feature>
<proteinExistence type="predicted"/>
<name>A0AAV4DDI6_9GAST</name>
<keyword evidence="2 5" id="KW-0812">Transmembrane</keyword>
<evidence type="ECO:0000256" key="5">
    <source>
        <dbReference type="SAM" id="Phobius"/>
    </source>
</evidence>
<organism evidence="7 8">
    <name type="scientific">Plakobranchus ocellatus</name>
    <dbReference type="NCBI Taxonomy" id="259542"/>
    <lineage>
        <taxon>Eukaryota</taxon>
        <taxon>Metazoa</taxon>
        <taxon>Spiralia</taxon>
        <taxon>Lophotrochozoa</taxon>
        <taxon>Mollusca</taxon>
        <taxon>Gastropoda</taxon>
        <taxon>Heterobranchia</taxon>
        <taxon>Euthyneura</taxon>
        <taxon>Panpulmonata</taxon>
        <taxon>Sacoglossa</taxon>
        <taxon>Placobranchoidea</taxon>
        <taxon>Plakobranchidae</taxon>
        <taxon>Plakobranchus</taxon>
    </lineage>
</organism>
<evidence type="ECO:0000313" key="8">
    <source>
        <dbReference type="Proteomes" id="UP000735302"/>
    </source>
</evidence>
<dbReference type="AlphaFoldDB" id="A0AAV4DDI6"/>
<comment type="subcellular location">
    <subcellularLocation>
        <location evidence="1">Membrane</location>
        <topology evidence="1">Multi-pass membrane protein</topology>
    </subcellularLocation>
</comment>
<accession>A0AAV4DDI6</accession>
<keyword evidence="3 5" id="KW-1133">Transmembrane helix</keyword>
<dbReference type="GO" id="GO:0022857">
    <property type="term" value="F:transmembrane transporter activity"/>
    <property type="evidence" value="ECO:0007669"/>
    <property type="project" value="InterPro"/>
</dbReference>
<evidence type="ECO:0000259" key="6">
    <source>
        <dbReference type="PROSITE" id="PS50850"/>
    </source>
</evidence>
<dbReference type="EMBL" id="BLXT01007738">
    <property type="protein sequence ID" value="GFO41926.1"/>
    <property type="molecule type" value="Genomic_DNA"/>
</dbReference>
<dbReference type="Pfam" id="PF07690">
    <property type="entry name" value="MFS_1"/>
    <property type="match status" value="1"/>
</dbReference>
<dbReference type="SUPFAM" id="SSF103473">
    <property type="entry name" value="MFS general substrate transporter"/>
    <property type="match status" value="1"/>
</dbReference>
<dbReference type="Proteomes" id="UP000735302">
    <property type="component" value="Unassembled WGS sequence"/>
</dbReference>
<gene>
    <name evidence="7" type="ORF">PoB_006843100</name>
</gene>
<feature type="transmembrane region" description="Helical" evidence="5">
    <location>
        <begin position="12"/>
        <end position="32"/>
    </location>
</feature>
<evidence type="ECO:0000313" key="7">
    <source>
        <dbReference type="EMBL" id="GFO41926.1"/>
    </source>
</evidence>
<dbReference type="GO" id="GO:0016020">
    <property type="term" value="C:membrane"/>
    <property type="evidence" value="ECO:0007669"/>
    <property type="project" value="UniProtKB-SubCell"/>
</dbReference>